<comment type="caution">
    <text evidence="2">The sequence shown here is derived from an EMBL/GenBank/DDBJ whole genome shotgun (WGS) entry which is preliminary data.</text>
</comment>
<dbReference type="AlphaFoldDB" id="A0A561R6M1"/>
<feature type="transmembrane region" description="Helical" evidence="1">
    <location>
        <begin position="189"/>
        <end position="215"/>
    </location>
</feature>
<keyword evidence="1" id="KW-0472">Membrane</keyword>
<feature type="transmembrane region" description="Helical" evidence="1">
    <location>
        <begin position="141"/>
        <end position="169"/>
    </location>
</feature>
<protein>
    <recommendedName>
        <fullName evidence="4">Glucosyltransferase GtrII-like protein</fullName>
    </recommendedName>
</protein>
<dbReference type="RefSeq" id="WP_145631129.1">
    <property type="nucleotide sequence ID" value="NZ_VIWP01000001.1"/>
</dbReference>
<dbReference type="OrthoDB" id="7975584at2"/>
<keyword evidence="1" id="KW-1133">Transmembrane helix</keyword>
<feature type="transmembrane region" description="Helical" evidence="1">
    <location>
        <begin position="103"/>
        <end position="129"/>
    </location>
</feature>
<evidence type="ECO:0000256" key="1">
    <source>
        <dbReference type="SAM" id="Phobius"/>
    </source>
</evidence>
<evidence type="ECO:0000313" key="3">
    <source>
        <dbReference type="Proteomes" id="UP000320653"/>
    </source>
</evidence>
<accession>A0A561R6M1</accession>
<evidence type="ECO:0000313" key="2">
    <source>
        <dbReference type="EMBL" id="TWF58256.1"/>
    </source>
</evidence>
<keyword evidence="1" id="KW-0812">Transmembrane</keyword>
<keyword evidence="3" id="KW-1185">Reference proteome</keyword>
<feature type="transmembrane region" description="Helical" evidence="1">
    <location>
        <begin position="31"/>
        <end position="51"/>
    </location>
</feature>
<reference evidence="2 3" key="1">
    <citation type="submission" date="2019-06" db="EMBL/GenBank/DDBJ databases">
        <title>Sorghum-associated microbial communities from plants grown in Nebraska, USA.</title>
        <authorList>
            <person name="Schachtman D."/>
        </authorList>
    </citation>
    <scope>NUCLEOTIDE SEQUENCE [LARGE SCALE GENOMIC DNA]</scope>
    <source>
        <strain evidence="2 3">1225</strain>
    </source>
</reference>
<feature type="transmembrane region" description="Helical" evidence="1">
    <location>
        <begin position="316"/>
        <end position="334"/>
    </location>
</feature>
<evidence type="ECO:0008006" key="4">
    <source>
        <dbReference type="Google" id="ProtNLM"/>
    </source>
</evidence>
<dbReference type="EMBL" id="VIWP01000001">
    <property type="protein sequence ID" value="TWF58256.1"/>
    <property type="molecule type" value="Genomic_DNA"/>
</dbReference>
<proteinExistence type="predicted"/>
<gene>
    <name evidence="2" type="ORF">FHW37_10160</name>
</gene>
<feature type="transmembrane region" description="Helical" evidence="1">
    <location>
        <begin position="371"/>
        <end position="392"/>
    </location>
</feature>
<feature type="transmembrane region" description="Helical" evidence="1">
    <location>
        <begin position="279"/>
        <end position="304"/>
    </location>
</feature>
<organism evidence="2 3">
    <name type="scientific">Neorhizobium alkalisoli</name>
    <dbReference type="NCBI Taxonomy" id="528178"/>
    <lineage>
        <taxon>Bacteria</taxon>
        <taxon>Pseudomonadati</taxon>
        <taxon>Pseudomonadota</taxon>
        <taxon>Alphaproteobacteria</taxon>
        <taxon>Hyphomicrobiales</taxon>
        <taxon>Rhizobiaceae</taxon>
        <taxon>Rhizobium/Agrobacterium group</taxon>
        <taxon>Neorhizobium</taxon>
    </lineage>
</organism>
<sequence>MNAVKSDLTEDEQANLVAPNQADCRRESLRAVAFIVLAALISLIPVLSVRFPPMTDYANHYVRLWLLTGGINRPHMADFYQIDWNVAWTNIAIDLMAFVLGKVAGIGIIGPLMLGLALLLPSLGVALLNRKLFGGFHWWQVLCFVLAWNSVFLFGFLSFSISLGLALIFAYADEHLKSRNPALVFGVRAVLSAILLVAHPFGLLFYTALLAALAFGPSIAPLRQRKMFFAAVLRVLVAVAPVFLPLVIFLLFGPSLPGQKNVSLFESMYWDNPSLIRSFMMLLTYFRTYDIRIDMIYLLLLLVVVRETIRRNLMRLHWGLILASIVLGLLSLVMPTQVFDTGGIDVRLPCMMALAAAAGLRPDVRGRLQLIILPVVFLVVASRTAFIEYVWLQRSADVASVERVLDHVEPGAAILPAQTSLDTAEFQKMPVGRSVGGMFPSFLHYPALASLERDAFMPYLFTAAGKQPLRVREPWRAISVPEGAPVPSRLLDMDVADYLPYMADWKNRFDYILLLNADMESSSYPMPTFDTVHIVADEGFARLYRIDHDASH</sequence>
<feature type="transmembrane region" description="Helical" evidence="1">
    <location>
        <begin position="227"/>
        <end position="252"/>
    </location>
</feature>
<dbReference type="Proteomes" id="UP000320653">
    <property type="component" value="Unassembled WGS sequence"/>
</dbReference>
<name>A0A561R6M1_9HYPH</name>